<comment type="catalytic activity">
    <reaction evidence="10 11">
        <text>D-alanyl-D-alanine + UDP-N-acetyl-alpha-D-muramoyl-L-alanyl-gamma-D-glutamyl-meso-2,6-diaminopimelate + ATP = UDP-N-acetyl-alpha-D-muramoyl-L-alanyl-gamma-D-glutamyl-meso-2,6-diaminopimeloyl-D-alanyl-D-alanine + ADP + phosphate + H(+)</text>
        <dbReference type="Rhea" id="RHEA:28374"/>
        <dbReference type="ChEBI" id="CHEBI:15378"/>
        <dbReference type="ChEBI" id="CHEBI:30616"/>
        <dbReference type="ChEBI" id="CHEBI:43474"/>
        <dbReference type="ChEBI" id="CHEBI:57822"/>
        <dbReference type="ChEBI" id="CHEBI:61386"/>
        <dbReference type="ChEBI" id="CHEBI:83905"/>
        <dbReference type="ChEBI" id="CHEBI:456216"/>
        <dbReference type="EC" id="6.3.2.10"/>
    </reaction>
</comment>
<evidence type="ECO:0000313" key="15">
    <source>
        <dbReference type="EMBL" id="GAA4823277.1"/>
    </source>
</evidence>
<protein>
    <recommendedName>
        <fullName evidence="10 11">UDP-N-acetylmuramoyl-tripeptide--D-alanyl-D-alanine ligase</fullName>
        <ecNumber evidence="10 11">6.3.2.10</ecNumber>
    </recommendedName>
    <alternativeName>
        <fullName evidence="10">D-alanyl-D-alanine-adding enzyme</fullName>
    </alternativeName>
</protein>
<organism evidence="15 16">
    <name type="scientific">Algivirga pacifica</name>
    <dbReference type="NCBI Taxonomy" id="1162670"/>
    <lineage>
        <taxon>Bacteria</taxon>
        <taxon>Pseudomonadati</taxon>
        <taxon>Bacteroidota</taxon>
        <taxon>Cytophagia</taxon>
        <taxon>Cytophagales</taxon>
        <taxon>Flammeovirgaceae</taxon>
        <taxon>Algivirga</taxon>
    </lineage>
</organism>
<comment type="pathway">
    <text evidence="10 11">Cell wall biogenesis; peptidoglycan biosynthesis.</text>
</comment>
<proteinExistence type="inferred from homology"/>
<gene>
    <name evidence="10" type="primary">murF</name>
    <name evidence="15" type="ORF">GCM10023331_04660</name>
</gene>
<comment type="subcellular location">
    <subcellularLocation>
        <location evidence="10 11">Cytoplasm</location>
    </subcellularLocation>
</comment>
<dbReference type="PANTHER" id="PTHR43024">
    <property type="entry name" value="UDP-N-ACETYLMURAMOYL-TRIPEPTIDE--D-ALANYL-D-ALANINE LIGASE"/>
    <property type="match status" value="1"/>
</dbReference>
<dbReference type="InterPro" id="IPR036565">
    <property type="entry name" value="Mur-like_cat_sf"/>
</dbReference>
<keyword evidence="1 10" id="KW-0963">Cytoplasm</keyword>
<dbReference type="Pfam" id="PF08245">
    <property type="entry name" value="Mur_ligase_M"/>
    <property type="match status" value="1"/>
</dbReference>
<evidence type="ECO:0000256" key="10">
    <source>
        <dbReference type="HAMAP-Rule" id="MF_02019"/>
    </source>
</evidence>
<dbReference type="InterPro" id="IPR013221">
    <property type="entry name" value="Mur_ligase_cen"/>
</dbReference>
<evidence type="ECO:0000256" key="5">
    <source>
        <dbReference type="ARBA" id="ARBA00022840"/>
    </source>
</evidence>
<evidence type="ECO:0000259" key="13">
    <source>
        <dbReference type="Pfam" id="PF02875"/>
    </source>
</evidence>
<dbReference type="InterPro" id="IPR036615">
    <property type="entry name" value="Mur_ligase_C_dom_sf"/>
</dbReference>
<keyword evidence="7 10" id="KW-0573">Peptidoglycan synthesis</keyword>
<evidence type="ECO:0000256" key="11">
    <source>
        <dbReference type="RuleBase" id="RU004136"/>
    </source>
</evidence>
<dbReference type="SUPFAM" id="SSF63418">
    <property type="entry name" value="MurE/MurF N-terminal domain"/>
    <property type="match status" value="1"/>
</dbReference>
<dbReference type="InterPro" id="IPR000713">
    <property type="entry name" value="Mur_ligase_N"/>
</dbReference>
<dbReference type="InterPro" id="IPR004101">
    <property type="entry name" value="Mur_ligase_C"/>
</dbReference>
<evidence type="ECO:0000256" key="9">
    <source>
        <dbReference type="ARBA" id="ARBA00023316"/>
    </source>
</evidence>
<dbReference type="EMBL" id="BAABJX010000009">
    <property type="protein sequence ID" value="GAA4823277.1"/>
    <property type="molecule type" value="Genomic_DNA"/>
</dbReference>
<dbReference type="Pfam" id="PF01225">
    <property type="entry name" value="Mur_ligase"/>
    <property type="match status" value="1"/>
</dbReference>
<dbReference type="SUPFAM" id="SSF53623">
    <property type="entry name" value="MurD-like peptide ligases, catalytic domain"/>
    <property type="match status" value="1"/>
</dbReference>
<feature type="domain" description="Mur ligase central" evidence="14">
    <location>
        <begin position="97"/>
        <end position="277"/>
    </location>
</feature>
<dbReference type="Gene3D" id="3.40.1390.10">
    <property type="entry name" value="MurE/MurF, N-terminal domain"/>
    <property type="match status" value="1"/>
</dbReference>
<dbReference type="PANTHER" id="PTHR43024:SF1">
    <property type="entry name" value="UDP-N-ACETYLMURAMOYL-TRIPEPTIDE--D-ALANYL-D-ALANINE LIGASE"/>
    <property type="match status" value="1"/>
</dbReference>
<feature type="domain" description="Mur ligase N-terminal catalytic" evidence="12">
    <location>
        <begin position="18"/>
        <end position="62"/>
    </location>
</feature>
<keyword evidence="5 10" id="KW-0067">ATP-binding</keyword>
<dbReference type="Proteomes" id="UP001500298">
    <property type="component" value="Unassembled WGS sequence"/>
</dbReference>
<dbReference type="Gene3D" id="3.40.1190.10">
    <property type="entry name" value="Mur-like, catalytic domain"/>
    <property type="match status" value="1"/>
</dbReference>
<dbReference type="GO" id="GO:0016874">
    <property type="term" value="F:ligase activity"/>
    <property type="evidence" value="ECO:0007669"/>
    <property type="project" value="UniProtKB-KW"/>
</dbReference>
<keyword evidence="6 10" id="KW-0133">Cell shape</keyword>
<keyword evidence="2 10" id="KW-0436">Ligase</keyword>
<dbReference type="InterPro" id="IPR051046">
    <property type="entry name" value="MurCDEF_CellWall_CoF430Synth"/>
</dbReference>
<feature type="binding site" evidence="10">
    <location>
        <begin position="99"/>
        <end position="105"/>
    </location>
    <ligand>
        <name>ATP</name>
        <dbReference type="ChEBI" id="CHEBI:30616"/>
    </ligand>
</feature>
<evidence type="ECO:0000256" key="3">
    <source>
        <dbReference type="ARBA" id="ARBA00022618"/>
    </source>
</evidence>
<name>A0ABP9D2J1_9BACT</name>
<feature type="domain" description="Mur ligase C-terminal" evidence="13">
    <location>
        <begin position="301"/>
        <end position="418"/>
    </location>
</feature>
<evidence type="ECO:0000313" key="16">
    <source>
        <dbReference type="Proteomes" id="UP001500298"/>
    </source>
</evidence>
<reference evidence="16" key="1">
    <citation type="journal article" date="2019" name="Int. J. Syst. Evol. Microbiol.">
        <title>The Global Catalogue of Microorganisms (GCM) 10K type strain sequencing project: providing services to taxonomists for standard genome sequencing and annotation.</title>
        <authorList>
            <consortium name="The Broad Institute Genomics Platform"/>
            <consortium name="The Broad Institute Genome Sequencing Center for Infectious Disease"/>
            <person name="Wu L."/>
            <person name="Ma J."/>
        </authorList>
    </citation>
    <scope>NUCLEOTIDE SEQUENCE [LARGE SCALE GENOMIC DNA]</scope>
    <source>
        <strain evidence="16">JCM 18326</strain>
    </source>
</reference>
<dbReference type="InterPro" id="IPR005863">
    <property type="entry name" value="UDP-N-AcMur_synth"/>
</dbReference>
<dbReference type="NCBIfam" id="TIGR01143">
    <property type="entry name" value="murF"/>
    <property type="match status" value="1"/>
</dbReference>
<dbReference type="EC" id="6.3.2.10" evidence="10 11"/>
<evidence type="ECO:0000256" key="6">
    <source>
        <dbReference type="ARBA" id="ARBA00022960"/>
    </source>
</evidence>
<evidence type="ECO:0000256" key="1">
    <source>
        <dbReference type="ARBA" id="ARBA00022490"/>
    </source>
</evidence>
<keyword evidence="9 10" id="KW-0961">Cell wall biogenesis/degradation</keyword>
<evidence type="ECO:0000256" key="4">
    <source>
        <dbReference type="ARBA" id="ARBA00022741"/>
    </source>
</evidence>
<dbReference type="SUPFAM" id="SSF53244">
    <property type="entry name" value="MurD-like peptide ligases, peptide-binding domain"/>
    <property type="match status" value="1"/>
</dbReference>
<keyword evidence="16" id="KW-1185">Reference proteome</keyword>
<evidence type="ECO:0000256" key="7">
    <source>
        <dbReference type="ARBA" id="ARBA00022984"/>
    </source>
</evidence>
<evidence type="ECO:0000259" key="14">
    <source>
        <dbReference type="Pfam" id="PF08245"/>
    </source>
</evidence>
<dbReference type="Pfam" id="PF02875">
    <property type="entry name" value="Mur_ligase_C"/>
    <property type="match status" value="1"/>
</dbReference>
<dbReference type="Gene3D" id="3.90.190.20">
    <property type="entry name" value="Mur ligase, C-terminal domain"/>
    <property type="match status" value="1"/>
</dbReference>
<keyword evidence="3 10" id="KW-0132">Cell division</keyword>
<dbReference type="HAMAP" id="MF_02019">
    <property type="entry name" value="MurF"/>
    <property type="match status" value="1"/>
</dbReference>
<keyword evidence="4 10" id="KW-0547">Nucleotide-binding</keyword>
<accession>A0ABP9D2J1</accession>
<evidence type="ECO:0000259" key="12">
    <source>
        <dbReference type="Pfam" id="PF01225"/>
    </source>
</evidence>
<comment type="caution">
    <text evidence="15">The sequence shown here is derived from an EMBL/GenBank/DDBJ whole genome shotgun (WGS) entry which is preliminary data.</text>
</comment>
<evidence type="ECO:0000256" key="2">
    <source>
        <dbReference type="ARBA" id="ARBA00022598"/>
    </source>
</evidence>
<dbReference type="InterPro" id="IPR035911">
    <property type="entry name" value="MurE/MurF_N"/>
</dbReference>
<comment type="function">
    <text evidence="10 11">Involved in cell wall formation. Catalyzes the final step in the synthesis of UDP-N-acetylmuramoyl-pentapeptide, the precursor of murein.</text>
</comment>
<dbReference type="RefSeq" id="WP_345368874.1">
    <property type="nucleotide sequence ID" value="NZ_BAABJX010000009.1"/>
</dbReference>
<sequence>MNITIEQLYQIYREHPLISTDTRKIETGSLFFALKGANFNGNKFALQALEKGAAYAIIDEEEFATNERCLLVDNVLTCLQELSAFHRQQFDIPIIAVTGSNGKTTTKELLNQVLSKKFKTHATEGNFNNHIGVPLTLLKMPEDTEIALIEMGDNHMGEVAALCQIAHPTHGFITNIGKDHLEGFGNFENNIRAKSEIFDYLIKHDGIAFINSKDPILKNMAKRFKNPIWYGGEYDFAFLELEGAHPYISYKDRQEELIQTQLIGAYNFENILLTFCIGKYFEVTNQDIHEAIRSYTPSNNRSQLIEKGSNIIILDAYNANPSSVEAALESFDSFETKKEKVVIIGDMLELGNISEEEHQKMIELASSKSFERRIFVGPLFHQSIELEGIEKYADKELLVKNLTENPLSNSAILIKGSRGIKLETLLDVL</sequence>
<keyword evidence="8 10" id="KW-0131">Cell cycle</keyword>
<comment type="similarity">
    <text evidence="10">Belongs to the MurCDEF family. MurF subfamily.</text>
</comment>
<evidence type="ECO:0000256" key="8">
    <source>
        <dbReference type="ARBA" id="ARBA00023306"/>
    </source>
</evidence>